<dbReference type="InterPro" id="IPR003598">
    <property type="entry name" value="Ig_sub2"/>
</dbReference>
<dbReference type="SMART" id="SM00409">
    <property type="entry name" value="IG"/>
    <property type="match status" value="2"/>
</dbReference>
<reference evidence="6" key="1">
    <citation type="journal article" date="2014" name="Nat. Genet.">
        <title>Genome of the human hookworm Necator americanus.</title>
        <authorList>
            <person name="Tang Y.T."/>
            <person name="Gao X."/>
            <person name="Rosa B.A."/>
            <person name="Abubucker S."/>
            <person name="Hallsworth-Pepin K."/>
            <person name="Martin J."/>
            <person name="Tyagi R."/>
            <person name="Heizer E."/>
            <person name="Zhang X."/>
            <person name="Bhonagiri-Palsikar V."/>
            <person name="Minx P."/>
            <person name="Warren W.C."/>
            <person name="Wang Q."/>
            <person name="Zhan B."/>
            <person name="Hotez P.J."/>
            <person name="Sternberg P.W."/>
            <person name="Dougall A."/>
            <person name="Gaze S.T."/>
            <person name="Mulvenna J."/>
            <person name="Sotillo J."/>
            <person name="Ranganathan S."/>
            <person name="Rabelo E.M."/>
            <person name="Wilson R.K."/>
            <person name="Felgner P.L."/>
            <person name="Bethony J."/>
            <person name="Hawdon J.M."/>
            <person name="Gasser R.B."/>
            <person name="Loukas A."/>
            <person name="Mitreva M."/>
        </authorList>
    </citation>
    <scope>NUCLEOTIDE SEQUENCE [LARGE SCALE GENOMIC DNA]</scope>
</reference>
<dbReference type="InterPro" id="IPR007110">
    <property type="entry name" value="Ig-like_dom"/>
</dbReference>
<keyword evidence="6" id="KW-1185">Reference proteome</keyword>
<dbReference type="Pfam" id="PF07679">
    <property type="entry name" value="I-set"/>
    <property type="match status" value="2"/>
</dbReference>
<dbReference type="CDD" id="cd00096">
    <property type="entry name" value="Ig"/>
    <property type="match status" value="1"/>
</dbReference>
<dbReference type="FunFam" id="2.60.40.10:FF:000612">
    <property type="entry name" value="palladin isoform X1"/>
    <property type="match status" value="1"/>
</dbReference>
<evidence type="ECO:0000256" key="2">
    <source>
        <dbReference type="ARBA" id="ARBA00023157"/>
    </source>
</evidence>
<protein>
    <submittedName>
        <fullName evidence="5">Immunoglobulin I-set domain protein</fullName>
    </submittedName>
</protein>
<evidence type="ECO:0000313" key="5">
    <source>
        <dbReference type="EMBL" id="ETN72294.1"/>
    </source>
</evidence>
<dbReference type="PROSITE" id="PS50853">
    <property type="entry name" value="FN3"/>
    <property type="match status" value="1"/>
</dbReference>
<dbReference type="PANTHER" id="PTHR44170">
    <property type="entry name" value="PROTEIN SIDEKICK"/>
    <property type="match status" value="1"/>
</dbReference>
<gene>
    <name evidence="5" type="ORF">NECAME_13911</name>
</gene>
<feature type="non-terminal residue" evidence="5">
    <location>
        <position position="277"/>
    </location>
</feature>
<keyword evidence="1" id="KW-0677">Repeat</keyword>
<feature type="domain" description="Ig-like" evidence="3">
    <location>
        <begin position="49"/>
        <end position="138"/>
    </location>
</feature>
<dbReference type="InterPro" id="IPR036179">
    <property type="entry name" value="Ig-like_dom_sf"/>
</dbReference>
<dbReference type="SUPFAM" id="SSF48726">
    <property type="entry name" value="Immunoglobulin"/>
    <property type="match status" value="2"/>
</dbReference>
<evidence type="ECO:0000313" key="6">
    <source>
        <dbReference type="Proteomes" id="UP000053676"/>
    </source>
</evidence>
<feature type="non-terminal residue" evidence="5">
    <location>
        <position position="1"/>
    </location>
</feature>
<dbReference type="Gene3D" id="2.60.40.10">
    <property type="entry name" value="Immunoglobulins"/>
    <property type="match status" value="3"/>
</dbReference>
<dbReference type="InterPro" id="IPR013098">
    <property type="entry name" value="Ig_I-set"/>
</dbReference>
<feature type="domain" description="Fibronectin type-III" evidence="4">
    <location>
        <begin position="1"/>
        <end position="47"/>
    </location>
</feature>
<keyword evidence="2" id="KW-1015">Disulfide bond</keyword>
<dbReference type="OMA" id="VEVQANC"/>
<dbReference type="GO" id="GO:0098609">
    <property type="term" value="P:cell-cell adhesion"/>
    <property type="evidence" value="ECO:0007669"/>
    <property type="project" value="TreeGrafter"/>
</dbReference>
<name>W2SRF0_NECAM</name>
<dbReference type="InterPro" id="IPR003961">
    <property type="entry name" value="FN3_dom"/>
</dbReference>
<sequence>VNCDSTFCKVDGLKEEVSYVFKVARRNEFGVSSFSEISQPIKVVCDSSPRILKAIHDVVVPRKETLRLECHAAGHPTPDYVWYKNGTEIIPQDVGTEIVNEGDKTVLIFHNVNDTDGGLYTCEAENKLGKIISEAEVTVGGECSRITMSHISVGPQDQIVKHFGDTIRLVCELSEPSDRPKWFKDGREIWQKHGKYEITTSGCMSKLEILAFEKIDAGTYHVSVDEHEVSAPALLSLEVAPVIKIREQIEESISLNAGAELDFHIEYLGYPEPTITI</sequence>
<dbReference type="InterPro" id="IPR036116">
    <property type="entry name" value="FN3_sf"/>
</dbReference>
<dbReference type="Proteomes" id="UP000053676">
    <property type="component" value="Unassembled WGS sequence"/>
</dbReference>
<proteinExistence type="predicted"/>
<dbReference type="PROSITE" id="PS50835">
    <property type="entry name" value="IG_LIKE"/>
    <property type="match status" value="2"/>
</dbReference>
<dbReference type="KEGG" id="nai:NECAME_13911"/>
<dbReference type="SUPFAM" id="SSF49265">
    <property type="entry name" value="Fibronectin type III"/>
    <property type="match status" value="1"/>
</dbReference>
<evidence type="ECO:0000256" key="1">
    <source>
        <dbReference type="ARBA" id="ARBA00022737"/>
    </source>
</evidence>
<feature type="domain" description="Ig-like" evidence="3">
    <location>
        <begin position="164"/>
        <end position="236"/>
    </location>
</feature>
<dbReference type="OrthoDB" id="5860852at2759"/>
<evidence type="ECO:0000259" key="3">
    <source>
        <dbReference type="PROSITE" id="PS50835"/>
    </source>
</evidence>
<dbReference type="STRING" id="51031.W2SRF0"/>
<accession>W2SRF0</accession>
<evidence type="ECO:0000259" key="4">
    <source>
        <dbReference type="PROSITE" id="PS50853"/>
    </source>
</evidence>
<dbReference type="InterPro" id="IPR013783">
    <property type="entry name" value="Ig-like_fold"/>
</dbReference>
<dbReference type="AlphaFoldDB" id="W2SRF0"/>
<dbReference type="EMBL" id="KI664817">
    <property type="protein sequence ID" value="ETN72294.1"/>
    <property type="molecule type" value="Genomic_DNA"/>
</dbReference>
<dbReference type="InterPro" id="IPR003599">
    <property type="entry name" value="Ig_sub"/>
</dbReference>
<dbReference type="GO" id="GO:0016020">
    <property type="term" value="C:membrane"/>
    <property type="evidence" value="ECO:0007669"/>
    <property type="project" value="UniProtKB-SubCell"/>
</dbReference>
<dbReference type="SMART" id="SM00408">
    <property type="entry name" value="IGc2"/>
    <property type="match status" value="1"/>
</dbReference>
<dbReference type="PANTHER" id="PTHR44170:SF6">
    <property type="entry name" value="CONTACTIN"/>
    <property type="match status" value="1"/>
</dbReference>
<dbReference type="CDD" id="cd00063">
    <property type="entry name" value="FN3"/>
    <property type="match status" value="1"/>
</dbReference>
<organism evidence="5 6">
    <name type="scientific">Necator americanus</name>
    <name type="common">Human hookworm</name>
    <dbReference type="NCBI Taxonomy" id="51031"/>
    <lineage>
        <taxon>Eukaryota</taxon>
        <taxon>Metazoa</taxon>
        <taxon>Ecdysozoa</taxon>
        <taxon>Nematoda</taxon>
        <taxon>Chromadorea</taxon>
        <taxon>Rhabditida</taxon>
        <taxon>Rhabditina</taxon>
        <taxon>Rhabditomorpha</taxon>
        <taxon>Strongyloidea</taxon>
        <taxon>Ancylostomatidae</taxon>
        <taxon>Bunostominae</taxon>
        <taxon>Necator</taxon>
    </lineage>
</organism>